<dbReference type="GeneID" id="30176831"/>
<evidence type="ECO:0000313" key="2">
    <source>
        <dbReference type="Proteomes" id="UP000094455"/>
    </source>
</evidence>
<dbReference type="EMBL" id="KV454003">
    <property type="protein sequence ID" value="ODQ46940.1"/>
    <property type="molecule type" value="Genomic_DNA"/>
</dbReference>
<accession>A0A1E3NLE4</accession>
<gene>
    <name evidence="1" type="ORF">PICMEDRAFT_139397</name>
</gene>
<proteinExistence type="predicted"/>
<dbReference type="Proteomes" id="UP000094455">
    <property type="component" value="Unassembled WGS sequence"/>
</dbReference>
<dbReference type="RefSeq" id="XP_019018053.1">
    <property type="nucleotide sequence ID" value="XM_019160144.1"/>
</dbReference>
<sequence length="146" mass="16026">MVGYNERYDGLDRQGDKKKQKKKITATATVPTLATTTTMAGESGGIEQLFSVCWGRSEIGFDEFAELILGVTERCPDTDLRVIEKMLEFEDEAWETGCGGLDYSIDELRRTVLVEGITGGTRDVADIQGVLGGLLARVGEMSRQIQ</sequence>
<reference evidence="1 2" key="1">
    <citation type="journal article" date="2016" name="Proc. Natl. Acad. Sci. U.S.A.">
        <title>Comparative genomics of biotechnologically important yeasts.</title>
        <authorList>
            <person name="Riley R."/>
            <person name="Haridas S."/>
            <person name="Wolfe K.H."/>
            <person name="Lopes M.R."/>
            <person name="Hittinger C.T."/>
            <person name="Goeker M."/>
            <person name="Salamov A.A."/>
            <person name="Wisecaver J.H."/>
            <person name="Long T.M."/>
            <person name="Calvey C.H."/>
            <person name="Aerts A.L."/>
            <person name="Barry K.W."/>
            <person name="Choi C."/>
            <person name="Clum A."/>
            <person name="Coughlan A.Y."/>
            <person name="Deshpande S."/>
            <person name="Douglass A.P."/>
            <person name="Hanson S.J."/>
            <person name="Klenk H.-P."/>
            <person name="LaButti K.M."/>
            <person name="Lapidus A."/>
            <person name="Lindquist E.A."/>
            <person name="Lipzen A.M."/>
            <person name="Meier-Kolthoff J.P."/>
            <person name="Ohm R.A."/>
            <person name="Otillar R.P."/>
            <person name="Pangilinan J.L."/>
            <person name="Peng Y."/>
            <person name="Rokas A."/>
            <person name="Rosa C.A."/>
            <person name="Scheuner C."/>
            <person name="Sibirny A.A."/>
            <person name="Slot J.C."/>
            <person name="Stielow J.B."/>
            <person name="Sun H."/>
            <person name="Kurtzman C.P."/>
            <person name="Blackwell M."/>
            <person name="Grigoriev I.V."/>
            <person name="Jeffries T.W."/>
        </authorList>
    </citation>
    <scope>NUCLEOTIDE SEQUENCE [LARGE SCALE GENOMIC DNA]</scope>
    <source>
        <strain evidence="1 2">NRRL Y-2026</strain>
    </source>
</reference>
<dbReference type="AlphaFoldDB" id="A0A1E3NLE4"/>
<keyword evidence="2" id="KW-1185">Reference proteome</keyword>
<name>A0A1E3NLE4_9ASCO</name>
<evidence type="ECO:0000313" key="1">
    <source>
        <dbReference type="EMBL" id="ODQ46940.1"/>
    </source>
</evidence>
<protein>
    <submittedName>
        <fullName evidence="1">Uncharacterized protein</fullName>
    </submittedName>
</protein>
<organism evidence="1 2">
    <name type="scientific">Pichia membranifaciens NRRL Y-2026</name>
    <dbReference type="NCBI Taxonomy" id="763406"/>
    <lineage>
        <taxon>Eukaryota</taxon>
        <taxon>Fungi</taxon>
        <taxon>Dikarya</taxon>
        <taxon>Ascomycota</taxon>
        <taxon>Saccharomycotina</taxon>
        <taxon>Pichiomycetes</taxon>
        <taxon>Pichiales</taxon>
        <taxon>Pichiaceae</taxon>
        <taxon>Pichia</taxon>
    </lineage>
</organism>